<name>A0A6A6AD76_9PLEO</name>
<organism evidence="2 3">
    <name type="scientific">Dothidotthia symphoricarpi CBS 119687</name>
    <dbReference type="NCBI Taxonomy" id="1392245"/>
    <lineage>
        <taxon>Eukaryota</taxon>
        <taxon>Fungi</taxon>
        <taxon>Dikarya</taxon>
        <taxon>Ascomycota</taxon>
        <taxon>Pezizomycotina</taxon>
        <taxon>Dothideomycetes</taxon>
        <taxon>Pleosporomycetidae</taxon>
        <taxon>Pleosporales</taxon>
        <taxon>Dothidotthiaceae</taxon>
        <taxon>Dothidotthia</taxon>
    </lineage>
</organism>
<dbReference type="Proteomes" id="UP000799771">
    <property type="component" value="Unassembled WGS sequence"/>
</dbReference>
<proteinExistence type="predicted"/>
<dbReference type="GeneID" id="54410071"/>
<evidence type="ECO:0000256" key="1">
    <source>
        <dbReference type="SAM" id="MobiDB-lite"/>
    </source>
</evidence>
<reference evidence="2" key="1">
    <citation type="journal article" date="2020" name="Stud. Mycol.">
        <title>101 Dothideomycetes genomes: a test case for predicting lifestyles and emergence of pathogens.</title>
        <authorList>
            <person name="Haridas S."/>
            <person name="Albert R."/>
            <person name="Binder M."/>
            <person name="Bloem J."/>
            <person name="Labutti K."/>
            <person name="Salamov A."/>
            <person name="Andreopoulos B."/>
            <person name="Baker S."/>
            <person name="Barry K."/>
            <person name="Bills G."/>
            <person name="Bluhm B."/>
            <person name="Cannon C."/>
            <person name="Castanera R."/>
            <person name="Culley D."/>
            <person name="Daum C."/>
            <person name="Ezra D."/>
            <person name="Gonzalez J."/>
            <person name="Henrissat B."/>
            <person name="Kuo A."/>
            <person name="Liang C."/>
            <person name="Lipzen A."/>
            <person name="Lutzoni F."/>
            <person name="Magnuson J."/>
            <person name="Mondo S."/>
            <person name="Nolan M."/>
            <person name="Ohm R."/>
            <person name="Pangilinan J."/>
            <person name="Park H.-J."/>
            <person name="Ramirez L."/>
            <person name="Alfaro M."/>
            <person name="Sun H."/>
            <person name="Tritt A."/>
            <person name="Yoshinaga Y."/>
            <person name="Zwiers L.-H."/>
            <person name="Turgeon B."/>
            <person name="Goodwin S."/>
            <person name="Spatafora J."/>
            <person name="Crous P."/>
            <person name="Grigoriev I."/>
        </authorList>
    </citation>
    <scope>NUCLEOTIDE SEQUENCE</scope>
    <source>
        <strain evidence="2">CBS 119687</strain>
    </source>
</reference>
<dbReference type="AlphaFoldDB" id="A0A6A6AD76"/>
<gene>
    <name evidence="2" type="ORF">P153DRAFT_376198</name>
</gene>
<dbReference type="RefSeq" id="XP_033523216.1">
    <property type="nucleotide sequence ID" value="XM_033669639.1"/>
</dbReference>
<feature type="region of interest" description="Disordered" evidence="1">
    <location>
        <begin position="383"/>
        <end position="428"/>
    </location>
</feature>
<sequence>MTDKRPHPTRTVSDVSPRFNNINSLVAATNKNDRFKLLEDESITLGDLDNPIHPIFRSLDCDGPRKRTFQLASQFLTFDSVLAFFIPLLYGHELTDSRSGKTYLSDPSANVSDAKRNNYITGIHKALRCLAHCVEIRFEKPEKRRKVGVRIEIADVFDDFYNDGGGYAASSHCGQLRHDFLFAVTILHEIVHAVGVMRRGHLVEPCCRLQDPDIEWGYSWENFMFGGIINPQDRTRPGTHLLMRKIWAGSKIADAAGGKEYCDVPMSYVAQWFCKSTWEIIEKSDPTAIPLPVSHFKIQASMKLNRWIVLTDCKDTRQSIRDLQREWNQRAREEEANGRPQATSHKITWRLRTKEQLQESNVPIPLRVARRRGSLNKCLKGAKKIQGAPQQEPLAVCRSSSPNKARNSRKRGADPCQESDRPSKVIKQ</sequence>
<evidence type="ECO:0000313" key="2">
    <source>
        <dbReference type="EMBL" id="KAF2128827.1"/>
    </source>
</evidence>
<keyword evidence="3" id="KW-1185">Reference proteome</keyword>
<accession>A0A6A6AD76</accession>
<dbReference type="OrthoDB" id="10254945at2759"/>
<feature type="compositionally biased region" description="Basic and acidic residues" evidence="1">
    <location>
        <begin position="418"/>
        <end position="428"/>
    </location>
</feature>
<dbReference type="EMBL" id="ML977507">
    <property type="protein sequence ID" value="KAF2128827.1"/>
    <property type="molecule type" value="Genomic_DNA"/>
</dbReference>
<evidence type="ECO:0000313" key="3">
    <source>
        <dbReference type="Proteomes" id="UP000799771"/>
    </source>
</evidence>
<protein>
    <submittedName>
        <fullName evidence="2">Uncharacterized protein</fullName>
    </submittedName>
</protein>